<evidence type="ECO:0008006" key="4">
    <source>
        <dbReference type="Google" id="ProtNLM"/>
    </source>
</evidence>
<evidence type="ECO:0000256" key="1">
    <source>
        <dbReference type="SAM" id="SignalP"/>
    </source>
</evidence>
<evidence type="ECO:0000313" key="2">
    <source>
        <dbReference type="EMBL" id="PQJ53747.1"/>
    </source>
</evidence>
<dbReference type="Pfam" id="PF11932">
    <property type="entry name" value="DUF3450"/>
    <property type="match status" value="1"/>
</dbReference>
<keyword evidence="1" id="KW-0732">Signal</keyword>
<name>A0A2S7UUW7_9GAMM</name>
<gene>
    <name evidence="2" type="ORF">BTO11_08780</name>
</gene>
<dbReference type="AlphaFoldDB" id="A0A2S7UUW7"/>
<dbReference type="EMBL" id="MSCH01000003">
    <property type="protein sequence ID" value="PQJ53747.1"/>
    <property type="molecule type" value="Genomic_DNA"/>
</dbReference>
<comment type="caution">
    <text evidence="2">The sequence shown here is derived from an EMBL/GenBank/DDBJ whole genome shotgun (WGS) entry which is preliminary data.</text>
</comment>
<reference evidence="2 3" key="1">
    <citation type="submission" date="2016-12" db="EMBL/GenBank/DDBJ databases">
        <title>Diversity of luminous bacteria.</title>
        <authorList>
            <person name="Yoshizawa S."/>
            <person name="Kogure K."/>
        </authorList>
    </citation>
    <scope>NUCLEOTIDE SEQUENCE [LARGE SCALE GENOMIC DNA]</scope>
    <source>
        <strain evidence="2 3">SA4-48</strain>
    </source>
</reference>
<proteinExistence type="predicted"/>
<protein>
    <recommendedName>
        <fullName evidence="4">DUF3450 domain-containing protein</fullName>
    </recommendedName>
</protein>
<dbReference type="OrthoDB" id="5880116at2"/>
<organism evidence="2 3">
    <name type="scientific">Psychrosphaera saromensis</name>
    <dbReference type="NCBI Taxonomy" id="716813"/>
    <lineage>
        <taxon>Bacteria</taxon>
        <taxon>Pseudomonadati</taxon>
        <taxon>Pseudomonadota</taxon>
        <taxon>Gammaproteobacteria</taxon>
        <taxon>Alteromonadales</taxon>
        <taxon>Pseudoalteromonadaceae</taxon>
        <taxon>Psychrosphaera</taxon>
    </lineage>
</organism>
<keyword evidence="3" id="KW-1185">Reference proteome</keyword>
<feature type="chain" id="PRO_5015634783" description="DUF3450 domain-containing protein" evidence="1">
    <location>
        <begin position="38"/>
        <end position="274"/>
    </location>
</feature>
<dbReference type="Proteomes" id="UP000239007">
    <property type="component" value="Unassembled WGS sequence"/>
</dbReference>
<sequence length="274" mass="30553">MKTISKTGLSNNGLSKKALSSAVALVLMSASSLPVHAAAIQQVISASSEITTSASQSQKKIDKIAEQVQEKLMQFRAIEKETAGLDVYNGQIQKQINSQIDEMAQLNKDIDQVSVIERQITPLMLRMIDGLESFVELDVPFLPTERQARLTSLKTMMDKADIAVSEKFRRVMEAYQVEVDYGRSIEAYSGLLELDGQERDVDFLRIGRVALMYLSRDGSLIGRWNNEQKAFEKLSPDYRMHISKGLRMAKKQLAPDLLTMPIPSPVLVSSNTTL</sequence>
<dbReference type="InterPro" id="IPR016866">
    <property type="entry name" value="UCP028069"/>
</dbReference>
<dbReference type="PIRSF" id="PIRSF028069">
    <property type="entry name" value="UCP028069"/>
    <property type="match status" value="1"/>
</dbReference>
<dbReference type="RefSeq" id="WP_105052243.1">
    <property type="nucleotide sequence ID" value="NZ_BMYG01000002.1"/>
</dbReference>
<accession>A0A2S7UUW7</accession>
<feature type="signal peptide" evidence="1">
    <location>
        <begin position="1"/>
        <end position="37"/>
    </location>
</feature>
<evidence type="ECO:0000313" key="3">
    <source>
        <dbReference type="Proteomes" id="UP000239007"/>
    </source>
</evidence>